<name>A0A3D9XF71_PARVE</name>
<dbReference type="InterPro" id="IPR001034">
    <property type="entry name" value="DeoR_HTH"/>
</dbReference>
<keyword evidence="2" id="KW-0805">Transcription regulation</keyword>
<sequence length="271" mass="29332">MIAIQPMESPVALSIRQNEILELARAEGRVLVEDLAQRFDVTLQTIRRDLGEMAGAGLLDRVHGGAVPRAGAVNLGYEARRRMNAEAKAAIGAACAAEIPDNCSLILNLGTTTEAVARALIHHSNITVITNNMNVANILLANPGCEIMVTGGTLRRSDGGLVGELTTQFFEQFKVDYAVIGTSALDHDGDLLDFDLAEVRVSRAILRQARRAFLVTDHSKIGRPAPARIASLSELDAIFTDQPLPQDLHRRCTEWHTEVRLCPPAGQIADT</sequence>
<evidence type="ECO:0000256" key="3">
    <source>
        <dbReference type="ARBA" id="ARBA00023163"/>
    </source>
</evidence>
<evidence type="ECO:0000313" key="5">
    <source>
        <dbReference type="EMBL" id="REF67663.1"/>
    </source>
</evidence>
<dbReference type="Proteomes" id="UP000256941">
    <property type="component" value="Unassembled WGS sequence"/>
</dbReference>
<dbReference type="PRINTS" id="PR00037">
    <property type="entry name" value="HTHLACR"/>
</dbReference>
<protein>
    <submittedName>
        <fullName evidence="5">DeoR family transcriptional regulator</fullName>
    </submittedName>
</protein>
<proteinExistence type="predicted"/>
<comment type="caution">
    <text evidence="5">The sequence shown here is derived from an EMBL/GenBank/DDBJ whole genome shotgun (WGS) entry which is preliminary data.</text>
</comment>
<evidence type="ECO:0000256" key="2">
    <source>
        <dbReference type="ARBA" id="ARBA00023015"/>
    </source>
</evidence>
<organism evidence="5 6">
    <name type="scientific">Paracoccus versutus</name>
    <name type="common">Thiobacillus versutus</name>
    <dbReference type="NCBI Taxonomy" id="34007"/>
    <lineage>
        <taxon>Bacteria</taxon>
        <taxon>Pseudomonadati</taxon>
        <taxon>Pseudomonadota</taxon>
        <taxon>Alphaproteobacteria</taxon>
        <taxon>Rhodobacterales</taxon>
        <taxon>Paracoccaceae</taxon>
        <taxon>Paracoccus</taxon>
    </lineage>
</organism>
<dbReference type="SMART" id="SM01134">
    <property type="entry name" value="DeoRC"/>
    <property type="match status" value="1"/>
</dbReference>
<dbReference type="GO" id="GO:0003700">
    <property type="term" value="F:DNA-binding transcription factor activity"/>
    <property type="evidence" value="ECO:0007669"/>
    <property type="project" value="InterPro"/>
</dbReference>
<dbReference type="InterPro" id="IPR037171">
    <property type="entry name" value="NagB/RpiA_transferase-like"/>
</dbReference>
<dbReference type="InterPro" id="IPR036390">
    <property type="entry name" value="WH_DNA-bd_sf"/>
</dbReference>
<dbReference type="InterPro" id="IPR014036">
    <property type="entry name" value="DeoR-like_C"/>
</dbReference>
<dbReference type="PROSITE" id="PS51000">
    <property type="entry name" value="HTH_DEOR_2"/>
    <property type="match status" value="1"/>
</dbReference>
<keyword evidence="3" id="KW-0804">Transcription</keyword>
<dbReference type="Pfam" id="PF00455">
    <property type="entry name" value="DeoRC"/>
    <property type="match status" value="1"/>
</dbReference>
<dbReference type="SMART" id="SM00420">
    <property type="entry name" value="HTH_DEOR"/>
    <property type="match status" value="1"/>
</dbReference>
<dbReference type="Gene3D" id="3.40.50.1360">
    <property type="match status" value="1"/>
</dbReference>
<dbReference type="Pfam" id="PF08220">
    <property type="entry name" value="HTH_DeoR"/>
    <property type="match status" value="1"/>
</dbReference>
<evidence type="ECO:0000256" key="1">
    <source>
        <dbReference type="ARBA" id="ARBA00022491"/>
    </source>
</evidence>
<keyword evidence="1" id="KW-0678">Repressor</keyword>
<dbReference type="SUPFAM" id="SSF100950">
    <property type="entry name" value="NagB/RpiA/CoA transferase-like"/>
    <property type="match status" value="1"/>
</dbReference>
<gene>
    <name evidence="5" type="ORF">BDD41_4693</name>
</gene>
<reference evidence="5 6" key="1">
    <citation type="submission" date="2018-08" db="EMBL/GenBank/DDBJ databases">
        <title>Genomic Encyclopedia of Archaeal and Bacterial Type Strains, Phase II (KMG-II): from individual species to whole genera.</title>
        <authorList>
            <person name="Goeker M."/>
        </authorList>
    </citation>
    <scope>NUCLEOTIDE SEQUENCE [LARGE SCALE GENOMIC DNA]</scope>
    <source>
        <strain evidence="5 6">DSM 17099</strain>
    </source>
</reference>
<accession>A0A3D9XF71</accession>
<dbReference type="PANTHER" id="PTHR30363">
    <property type="entry name" value="HTH-TYPE TRANSCRIPTIONAL REGULATOR SRLR-RELATED"/>
    <property type="match status" value="1"/>
</dbReference>
<dbReference type="EMBL" id="QTUJ01000004">
    <property type="protein sequence ID" value="REF67663.1"/>
    <property type="molecule type" value="Genomic_DNA"/>
</dbReference>
<dbReference type="AlphaFoldDB" id="A0A3D9XF71"/>
<evidence type="ECO:0000313" key="6">
    <source>
        <dbReference type="Proteomes" id="UP000256941"/>
    </source>
</evidence>
<evidence type="ECO:0000259" key="4">
    <source>
        <dbReference type="PROSITE" id="PS51000"/>
    </source>
</evidence>
<dbReference type="SUPFAM" id="SSF46785">
    <property type="entry name" value="Winged helix' DNA-binding domain"/>
    <property type="match status" value="1"/>
</dbReference>
<dbReference type="PANTHER" id="PTHR30363:SF4">
    <property type="entry name" value="GLYCEROL-3-PHOSPHATE REGULON REPRESSOR"/>
    <property type="match status" value="1"/>
</dbReference>
<dbReference type="InterPro" id="IPR050313">
    <property type="entry name" value="Carb_Metab_HTH_regulators"/>
</dbReference>
<feature type="domain" description="HTH deoR-type" evidence="4">
    <location>
        <begin position="13"/>
        <end position="68"/>
    </location>
</feature>